<dbReference type="PROSITE" id="PS51257">
    <property type="entry name" value="PROKAR_LIPOPROTEIN"/>
    <property type="match status" value="1"/>
</dbReference>
<keyword evidence="4" id="KW-1185">Reference proteome</keyword>
<evidence type="ECO:0000256" key="1">
    <source>
        <dbReference type="SAM" id="MobiDB-lite"/>
    </source>
</evidence>
<comment type="caution">
    <text evidence="3">The sequence shown here is derived from an EMBL/GenBank/DDBJ whole genome shotgun (WGS) entry which is preliminary data.</text>
</comment>
<protein>
    <submittedName>
        <fullName evidence="3">Uncharacterized protein</fullName>
    </submittedName>
</protein>
<feature type="compositionally biased region" description="Polar residues" evidence="1">
    <location>
        <begin position="112"/>
        <end position="129"/>
    </location>
</feature>
<evidence type="ECO:0000313" key="4">
    <source>
        <dbReference type="Proteomes" id="UP000813385"/>
    </source>
</evidence>
<name>A0A8K0X563_9PEZI</name>
<feature type="region of interest" description="Disordered" evidence="1">
    <location>
        <begin position="50"/>
        <end position="151"/>
    </location>
</feature>
<feature type="signal peptide" evidence="2">
    <location>
        <begin position="1"/>
        <end position="25"/>
    </location>
</feature>
<evidence type="ECO:0000256" key="2">
    <source>
        <dbReference type="SAM" id="SignalP"/>
    </source>
</evidence>
<dbReference type="AlphaFoldDB" id="A0A8K0X563"/>
<sequence>MPRFTTSILLGLLLVLGLLSASCRGTSTAPTDAAAALFPESQALDRLDRRVIIRPRPRPDMDPDTGGGAGSYPPSPGGRYPGDPPPSRDKDDDDDNNSEVPDLPDGGDAVTTKPSVARCTTSCNAAATGTSSSETTTPSSSPSPTQLLNANESARHGARLSLALAGILPLLVLLLA</sequence>
<accession>A0A8K0X563</accession>
<reference evidence="3" key="1">
    <citation type="journal article" date="2021" name="Nat. Commun.">
        <title>Genetic determinants of endophytism in the Arabidopsis root mycobiome.</title>
        <authorList>
            <person name="Mesny F."/>
            <person name="Miyauchi S."/>
            <person name="Thiergart T."/>
            <person name="Pickel B."/>
            <person name="Atanasova L."/>
            <person name="Karlsson M."/>
            <person name="Huettel B."/>
            <person name="Barry K.W."/>
            <person name="Haridas S."/>
            <person name="Chen C."/>
            <person name="Bauer D."/>
            <person name="Andreopoulos W."/>
            <person name="Pangilinan J."/>
            <person name="LaButti K."/>
            <person name="Riley R."/>
            <person name="Lipzen A."/>
            <person name="Clum A."/>
            <person name="Drula E."/>
            <person name="Henrissat B."/>
            <person name="Kohler A."/>
            <person name="Grigoriev I.V."/>
            <person name="Martin F.M."/>
            <person name="Hacquard S."/>
        </authorList>
    </citation>
    <scope>NUCLEOTIDE SEQUENCE</scope>
    <source>
        <strain evidence="3">MPI-CAGE-AT-0016</strain>
    </source>
</reference>
<evidence type="ECO:0000313" key="3">
    <source>
        <dbReference type="EMBL" id="KAH7366930.1"/>
    </source>
</evidence>
<dbReference type="EMBL" id="JAGPXD010000002">
    <property type="protein sequence ID" value="KAH7366930.1"/>
    <property type="molecule type" value="Genomic_DNA"/>
</dbReference>
<organism evidence="3 4">
    <name type="scientific">Plectosphaerella cucumerina</name>
    <dbReference type="NCBI Taxonomy" id="40658"/>
    <lineage>
        <taxon>Eukaryota</taxon>
        <taxon>Fungi</taxon>
        <taxon>Dikarya</taxon>
        <taxon>Ascomycota</taxon>
        <taxon>Pezizomycotina</taxon>
        <taxon>Sordariomycetes</taxon>
        <taxon>Hypocreomycetidae</taxon>
        <taxon>Glomerellales</taxon>
        <taxon>Plectosphaerellaceae</taxon>
        <taxon>Plectosphaerella</taxon>
    </lineage>
</organism>
<gene>
    <name evidence="3" type="ORF">B0T11DRAFT_49149</name>
</gene>
<dbReference type="Proteomes" id="UP000813385">
    <property type="component" value="Unassembled WGS sequence"/>
</dbReference>
<feature type="chain" id="PRO_5035436398" evidence="2">
    <location>
        <begin position="26"/>
        <end position="176"/>
    </location>
</feature>
<keyword evidence="2" id="KW-0732">Signal</keyword>
<proteinExistence type="predicted"/>
<feature type="compositionally biased region" description="Basic and acidic residues" evidence="1">
    <location>
        <begin position="50"/>
        <end position="61"/>
    </location>
</feature>
<feature type="compositionally biased region" description="Low complexity" evidence="1">
    <location>
        <begin position="130"/>
        <end position="145"/>
    </location>
</feature>